<evidence type="ECO:0000313" key="9">
    <source>
        <dbReference type="Proteomes" id="UP000002280"/>
    </source>
</evidence>
<reference evidence="8 9" key="1">
    <citation type="journal article" date="2007" name="Nature">
        <title>Genome of the marsupial Monodelphis domestica reveals innovation in non-coding sequences.</title>
        <authorList>
            <person name="Mikkelsen T.S."/>
            <person name="Wakefield M.J."/>
            <person name="Aken B."/>
            <person name="Amemiya C.T."/>
            <person name="Chang J.L."/>
            <person name="Duke S."/>
            <person name="Garber M."/>
            <person name="Gentles A.J."/>
            <person name="Goodstadt L."/>
            <person name="Heger A."/>
            <person name="Jurka J."/>
            <person name="Kamal M."/>
            <person name="Mauceli E."/>
            <person name="Searle S.M."/>
            <person name="Sharpe T."/>
            <person name="Baker M.L."/>
            <person name="Batzer M.A."/>
            <person name="Benos P.V."/>
            <person name="Belov K."/>
            <person name="Clamp M."/>
            <person name="Cook A."/>
            <person name="Cuff J."/>
            <person name="Das R."/>
            <person name="Davidow L."/>
            <person name="Deakin J.E."/>
            <person name="Fazzari M.J."/>
            <person name="Glass J.L."/>
            <person name="Grabherr M."/>
            <person name="Greally J.M."/>
            <person name="Gu W."/>
            <person name="Hore T.A."/>
            <person name="Huttley G.A."/>
            <person name="Kleber M."/>
            <person name="Jirtle R.L."/>
            <person name="Koina E."/>
            <person name="Lee J.T."/>
            <person name="Mahony S."/>
            <person name="Marra M.A."/>
            <person name="Miller R.D."/>
            <person name="Nicholls R.D."/>
            <person name="Oda M."/>
            <person name="Papenfuss A.T."/>
            <person name="Parra Z.E."/>
            <person name="Pollock D.D."/>
            <person name="Ray D.A."/>
            <person name="Schein J.E."/>
            <person name="Speed T.P."/>
            <person name="Thompson K."/>
            <person name="VandeBerg J.L."/>
            <person name="Wade C.M."/>
            <person name="Walker J.A."/>
            <person name="Waters P.D."/>
            <person name="Webber C."/>
            <person name="Weidman J.R."/>
            <person name="Xie X."/>
            <person name="Zody M.C."/>
            <person name="Baldwin J."/>
            <person name="Abdouelleil A."/>
            <person name="Abdulkadir J."/>
            <person name="Abebe A."/>
            <person name="Abera B."/>
            <person name="Abreu J."/>
            <person name="Acer S.C."/>
            <person name="Aftuck L."/>
            <person name="Alexander A."/>
            <person name="An P."/>
            <person name="Anderson E."/>
            <person name="Anderson S."/>
            <person name="Arachi H."/>
            <person name="Azer M."/>
            <person name="Bachantsang P."/>
            <person name="Barry A."/>
            <person name="Bayul T."/>
            <person name="Berlin A."/>
            <person name="Bessette D."/>
            <person name="Bloom T."/>
            <person name="Bloom T."/>
            <person name="Boguslavskiy L."/>
            <person name="Bonnet C."/>
            <person name="Boukhgalter B."/>
            <person name="Bourzgui I."/>
            <person name="Brown A."/>
            <person name="Cahill P."/>
            <person name="Channer S."/>
            <person name="Cheshatsang Y."/>
            <person name="Chuda L."/>
            <person name="Citroen M."/>
            <person name="Collymore A."/>
            <person name="Cooke P."/>
            <person name="Costello M."/>
            <person name="D'Aco K."/>
            <person name="Daza R."/>
            <person name="De Haan G."/>
            <person name="DeGray S."/>
            <person name="DeMaso C."/>
            <person name="Dhargay N."/>
            <person name="Dooley K."/>
            <person name="Dooley E."/>
            <person name="Doricent M."/>
            <person name="Dorje P."/>
            <person name="Dorjee K."/>
            <person name="Dupes A."/>
            <person name="Elong R."/>
            <person name="Falk J."/>
            <person name="Farina A."/>
            <person name="Faro S."/>
            <person name="Ferguson D."/>
            <person name="Fisher S."/>
            <person name="Foley C.D."/>
            <person name="Franke A."/>
            <person name="Friedrich D."/>
            <person name="Gadbois L."/>
            <person name="Gearin G."/>
            <person name="Gearin C.R."/>
            <person name="Giannoukos G."/>
            <person name="Goode T."/>
            <person name="Graham J."/>
            <person name="Grandbois E."/>
            <person name="Grewal S."/>
            <person name="Gyaltsen K."/>
            <person name="Hafez N."/>
            <person name="Hagos B."/>
            <person name="Hall J."/>
            <person name="Henson C."/>
            <person name="Hollinger A."/>
            <person name="Honan T."/>
            <person name="Huard M.D."/>
            <person name="Hughes L."/>
            <person name="Hurhula B."/>
            <person name="Husby M.E."/>
            <person name="Kamat A."/>
            <person name="Kanga B."/>
            <person name="Kashin S."/>
            <person name="Khazanovich D."/>
            <person name="Kisner P."/>
            <person name="Lance K."/>
            <person name="Lara M."/>
            <person name="Lee W."/>
            <person name="Lennon N."/>
            <person name="Letendre F."/>
            <person name="LeVine R."/>
            <person name="Lipovsky A."/>
            <person name="Liu X."/>
            <person name="Liu J."/>
            <person name="Liu S."/>
            <person name="Lokyitsang T."/>
            <person name="Lokyitsang Y."/>
            <person name="Lubonja R."/>
            <person name="Lui A."/>
            <person name="MacDonald P."/>
            <person name="Magnisalis V."/>
            <person name="Maru K."/>
            <person name="Matthews C."/>
            <person name="McCusker W."/>
            <person name="McDonough S."/>
            <person name="Mehta T."/>
            <person name="Meldrim J."/>
            <person name="Meneus L."/>
            <person name="Mihai O."/>
            <person name="Mihalev A."/>
            <person name="Mihova T."/>
            <person name="Mittelman R."/>
            <person name="Mlenga V."/>
            <person name="Montmayeur A."/>
            <person name="Mulrain L."/>
            <person name="Navidi A."/>
            <person name="Naylor J."/>
            <person name="Negash T."/>
            <person name="Nguyen T."/>
            <person name="Nguyen N."/>
            <person name="Nicol R."/>
            <person name="Norbu C."/>
            <person name="Norbu N."/>
            <person name="Novod N."/>
            <person name="O'Neill B."/>
            <person name="Osman S."/>
            <person name="Markiewicz E."/>
            <person name="Oyono O.L."/>
            <person name="Patti C."/>
            <person name="Phunkhang P."/>
            <person name="Pierre F."/>
            <person name="Priest M."/>
            <person name="Raghuraman S."/>
            <person name="Rege F."/>
            <person name="Reyes R."/>
            <person name="Rise C."/>
            <person name="Rogov P."/>
            <person name="Ross K."/>
            <person name="Ryan E."/>
            <person name="Settipalli S."/>
            <person name="Shea T."/>
            <person name="Sherpa N."/>
            <person name="Shi L."/>
            <person name="Shih D."/>
            <person name="Sparrow T."/>
            <person name="Spaulding J."/>
            <person name="Stalker J."/>
            <person name="Stange-Thomann N."/>
            <person name="Stavropoulos S."/>
            <person name="Stone C."/>
            <person name="Strader C."/>
            <person name="Tesfaye S."/>
            <person name="Thomson T."/>
            <person name="Thoulutsang Y."/>
            <person name="Thoulutsang D."/>
            <person name="Topham K."/>
            <person name="Topping I."/>
            <person name="Tsamla T."/>
            <person name="Vassiliev H."/>
            <person name="Vo A."/>
            <person name="Wangchuk T."/>
            <person name="Wangdi T."/>
            <person name="Weiand M."/>
            <person name="Wilkinson J."/>
            <person name="Wilson A."/>
            <person name="Yadav S."/>
            <person name="Young G."/>
            <person name="Yu Q."/>
            <person name="Zembek L."/>
            <person name="Zhong D."/>
            <person name="Zimmer A."/>
            <person name="Zwirko Z."/>
            <person name="Jaffe D.B."/>
            <person name="Alvarez P."/>
            <person name="Brockman W."/>
            <person name="Butler J."/>
            <person name="Chin C."/>
            <person name="Gnerre S."/>
            <person name="MacCallum I."/>
            <person name="Graves J.A."/>
            <person name="Ponting C.P."/>
            <person name="Breen M."/>
            <person name="Samollow P.B."/>
            <person name="Lander E.S."/>
            <person name="Lindblad-Toh K."/>
        </authorList>
    </citation>
    <scope>NUCLEOTIDE SEQUENCE [LARGE SCALE GENOMIC DNA]</scope>
</reference>
<reference evidence="8" key="3">
    <citation type="submission" date="2025-09" db="UniProtKB">
        <authorList>
            <consortium name="Ensembl"/>
        </authorList>
    </citation>
    <scope>IDENTIFICATION</scope>
</reference>
<feature type="compositionally biased region" description="Pro residues" evidence="5">
    <location>
        <begin position="387"/>
        <end position="396"/>
    </location>
</feature>
<dbReference type="GO" id="GO:0030968">
    <property type="term" value="P:endoplasmic reticulum unfolded protein response"/>
    <property type="evidence" value="ECO:0000318"/>
    <property type="project" value="GO_Central"/>
</dbReference>
<evidence type="ECO:0000256" key="3">
    <source>
        <dbReference type="ARBA" id="ARBA00022989"/>
    </source>
</evidence>
<keyword evidence="2 6" id="KW-0812">Transmembrane</keyword>
<feature type="transmembrane region" description="Helical" evidence="6">
    <location>
        <begin position="253"/>
        <end position="274"/>
    </location>
</feature>
<evidence type="ECO:0000256" key="1">
    <source>
        <dbReference type="ARBA" id="ARBA00004141"/>
    </source>
</evidence>
<reference evidence="8" key="2">
    <citation type="submission" date="2025-08" db="UniProtKB">
        <authorList>
            <consortium name="Ensembl"/>
        </authorList>
    </citation>
    <scope>IDENTIFICATION</scope>
</reference>
<dbReference type="InParanoid" id="A0A5F8GAF6"/>
<dbReference type="STRING" id="13616.ENSMODP00000044447"/>
<dbReference type="PANTHER" id="PTHR11009">
    <property type="entry name" value="DER1-LIKE PROTEIN, DERLIN"/>
    <property type="match status" value="1"/>
</dbReference>
<dbReference type="GO" id="GO:0005789">
    <property type="term" value="C:endoplasmic reticulum membrane"/>
    <property type="evidence" value="ECO:0000318"/>
    <property type="project" value="GO_Central"/>
</dbReference>
<dbReference type="Ensembl" id="ENSMODT00000078260.1">
    <property type="protein sequence ID" value="ENSMODP00000044447.1"/>
    <property type="gene ID" value="ENSMODG00000039919.1"/>
</dbReference>
<evidence type="ECO:0000256" key="2">
    <source>
        <dbReference type="ARBA" id="ARBA00022692"/>
    </source>
</evidence>
<keyword evidence="4 6" id="KW-0472">Membrane</keyword>
<dbReference type="Gene3D" id="1.20.1540.10">
    <property type="entry name" value="Rhomboid-like"/>
    <property type="match status" value="1"/>
</dbReference>
<protein>
    <recommendedName>
        <fullName evidence="7">Peptidase S54 rhomboid domain-containing protein</fullName>
    </recommendedName>
</protein>
<dbReference type="AlphaFoldDB" id="A0A5F8GAF6"/>
<dbReference type="InterPro" id="IPR022764">
    <property type="entry name" value="Peptidase_S54_rhomboid_dom"/>
</dbReference>
<dbReference type="Bgee" id="ENSMODG00000039919">
    <property type="expression patterns" value="Expressed in spinal cord and 21 other cell types or tissues"/>
</dbReference>
<accession>A0A5F8GAF6</accession>
<dbReference type="OMA" id="IRCRAKK"/>
<feature type="transmembrane region" description="Helical" evidence="6">
    <location>
        <begin position="160"/>
        <end position="184"/>
    </location>
</feature>
<feature type="transmembrane region" description="Helical" evidence="6">
    <location>
        <begin position="280"/>
        <end position="300"/>
    </location>
</feature>
<dbReference type="GO" id="GO:0036503">
    <property type="term" value="P:ERAD pathway"/>
    <property type="evidence" value="ECO:0000318"/>
    <property type="project" value="GO_Central"/>
</dbReference>
<evidence type="ECO:0000256" key="5">
    <source>
        <dbReference type="SAM" id="MobiDB-lite"/>
    </source>
</evidence>
<sequence length="462" mass="49858">MFPRQTGPALPVRIRIRCRAKKQKQSICKSPSLLSTRRSASEEAELQSGFPTQVARATGLAARKQKRRFRVKSGSGCGASSGRMAAGAAAAAGVAAGGGRCPEVPSASFLTALLSLLVSAPRLLLPPQPPPPGEPEVPLPPSGLALRPAALRRDWEVYRLVTYILVYEHPLSLLSGIVIIWRFAGSFEKSVGTVRHSFFTLVFAFFSALLFVLLETLWALAGFGGVEDPRGFTPVAFAMLGVSSIRTRMRRTLFFGVPVSASVIPWILLFASWFIPQTSFLSNICGLSIGFIYGLGYCSCLDLSESVALKLDEKFPFSLLRRAKLLNYVSGSSVERRAIQNRKINPVPGSYPTQNYHSYPMPTLQVIQMQQYDNTQSLGPWPNNDPRNPPAPPPYHHPASGQFYGQSLLGSAPASSNFYPAVSCPSQGSCSPQSPVCQGPGHPTLGDCAVSAPTEGARVQIH</sequence>
<dbReference type="GO" id="GO:0005047">
    <property type="term" value="F:signal recognition particle binding"/>
    <property type="evidence" value="ECO:0000318"/>
    <property type="project" value="GO_Central"/>
</dbReference>
<evidence type="ECO:0000256" key="4">
    <source>
        <dbReference type="ARBA" id="ARBA00023136"/>
    </source>
</evidence>
<feature type="transmembrane region" description="Helical" evidence="6">
    <location>
        <begin position="196"/>
        <end position="220"/>
    </location>
</feature>
<keyword evidence="9" id="KW-1185">Reference proteome</keyword>
<keyword evidence="3 6" id="KW-1133">Transmembrane helix</keyword>
<feature type="region of interest" description="Disordered" evidence="5">
    <location>
        <begin position="375"/>
        <end position="403"/>
    </location>
</feature>
<dbReference type="Pfam" id="PF01694">
    <property type="entry name" value="Rhomboid"/>
    <property type="match status" value="1"/>
</dbReference>
<dbReference type="Proteomes" id="UP000002280">
    <property type="component" value="Chromosome 2"/>
</dbReference>
<dbReference type="GeneTree" id="ENSGT00390000000699"/>
<organism evidence="8 9">
    <name type="scientific">Monodelphis domestica</name>
    <name type="common">Gray short-tailed opossum</name>
    <dbReference type="NCBI Taxonomy" id="13616"/>
    <lineage>
        <taxon>Eukaryota</taxon>
        <taxon>Metazoa</taxon>
        <taxon>Chordata</taxon>
        <taxon>Craniata</taxon>
        <taxon>Vertebrata</taxon>
        <taxon>Euteleostomi</taxon>
        <taxon>Mammalia</taxon>
        <taxon>Metatheria</taxon>
        <taxon>Didelphimorphia</taxon>
        <taxon>Didelphidae</taxon>
        <taxon>Monodelphis</taxon>
    </lineage>
</organism>
<evidence type="ECO:0000259" key="7">
    <source>
        <dbReference type="Pfam" id="PF01694"/>
    </source>
</evidence>
<dbReference type="SUPFAM" id="SSF144091">
    <property type="entry name" value="Rhomboid-like"/>
    <property type="match status" value="1"/>
</dbReference>
<evidence type="ECO:0000313" key="8">
    <source>
        <dbReference type="Ensembl" id="ENSMODP00000044447.1"/>
    </source>
</evidence>
<dbReference type="FunCoup" id="A0A5F8GAF6">
    <property type="interactions" value="369"/>
</dbReference>
<dbReference type="GO" id="GO:0004252">
    <property type="term" value="F:serine-type endopeptidase activity"/>
    <property type="evidence" value="ECO:0007669"/>
    <property type="project" value="InterPro"/>
</dbReference>
<name>A0A5F8GAF6_MONDO</name>
<proteinExistence type="predicted"/>
<dbReference type="InterPro" id="IPR035952">
    <property type="entry name" value="Rhomboid-like_sf"/>
</dbReference>
<comment type="subcellular location">
    <subcellularLocation>
        <location evidence="1">Membrane</location>
        <topology evidence="1">Multi-pass membrane protein</topology>
    </subcellularLocation>
</comment>
<evidence type="ECO:0000256" key="6">
    <source>
        <dbReference type="SAM" id="Phobius"/>
    </source>
</evidence>
<feature type="domain" description="Peptidase S54 rhomboid" evidence="7">
    <location>
        <begin position="155"/>
        <end position="298"/>
    </location>
</feature>